<dbReference type="PANTHER" id="PTHR46382">
    <property type="entry name" value="PHOSPHATIDATE CYTIDYLYLTRANSFERASE"/>
    <property type="match status" value="1"/>
</dbReference>
<feature type="transmembrane region" description="Helical" evidence="20">
    <location>
        <begin position="284"/>
        <end position="305"/>
    </location>
</feature>
<keyword evidence="16" id="KW-0594">Phospholipid biosynthesis</keyword>
<feature type="transmembrane region" description="Helical" evidence="20">
    <location>
        <begin position="420"/>
        <end position="439"/>
    </location>
</feature>
<sequence length="511" mass="51385">MKDPQSAPAGTDKEPAAPNPEPGHALPPTGYQFSSRKARRHAERTGMIPVVQPDTPLKHDAETHQGAGPADTVAGPGADDVAPAGAGNADAQASPETDTKPAGAVTAAEAKGPAAVPTGAKAAEATGADAAVAAQDAAAPGTKTEQAAPGTKPAEAASSTETKPAEEVPEVGAKAADAVVRGKGLNRRSIAEPGPVSAAAVTGLPPVAPAGGAVSTLPAEAAAKVPRTPKAGRDLPAAIGVGLTLLVLVIGTLLFYPVGFVGLATIFVGVGVWEVSRAIAGKGIATPLTPVMVGALAMPACAYFAGPEGLLFALVASVAATVLWRSLDSEPGAVKSILAGVFALMWIPFLLSFVFLMLRGEEGPTTGLTLDLGNISPGVLEVIIMLLLVVANDTFGYLVGVLFGKHPMAPKISPKKSWEGFAGSLAGAAAVGILATVFILEQPWWVGLALAVGMVFAGTGGDFAESMVKRELGVKDMSNLLPGHGGVMDRLDSILFAAPVAYAIFTVLGRF</sequence>
<keyword evidence="17" id="KW-1208">Phospholipid metabolism</keyword>
<keyword evidence="13 20" id="KW-1133">Transmembrane helix</keyword>
<name>A0ABS4YRC8_9MICC</name>
<evidence type="ECO:0000256" key="4">
    <source>
        <dbReference type="ARBA" id="ARBA00005189"/>
    </source>
</evidence>
<feature type="region of interest" description="Disordered" evidence="19">
    <location>
        <begin position="1"/>
        <end position="121"/>
    </location>
</feature>
<dbReference type="EC" id="2.7.7.41" evidence="6 18"/>
<accession>A0ABS4YRC8</accession>
<evidence type="ECO:0000313" key="21">
    <source>
        <dbReference type="EMBL" id="MBP2411346.1"/>
    </source>
</evidence>
<evidence type="ECO:0000256" key="12">
    <source>
        <dbReference type="ARBA" id="ARBA00022695"/>
    </source>
</evidence>
<evidence type="ECO:0000256" key="17">
    <source>
        <dbReference type="ARBA" id="ARBA00023264"/>
    </source>
</evidence>
<keyword evidence="9" id="KW-0444">Lipid biosynthesis</keyword>
<comment type="catalytic activity">
    <reaction evidence="1 18">
        <text>a 1,2-diacyl-sn-glycero-3-phosphate + CTP + H(+) = a CDP-1,2-diacyl-sn-glycerol + diphosphate</text>
        <dbReference type="Rhea" id="RHEA:16229"/>
        <dbReference type="ChEBI" id="CHEBI:15378"/>
        <dbReference type="ChEBI" id="CHEBI:33019"/>
        <dbReference type="ChEBI" id="CHEBI:37563"/>
        <dbReference type="ChEBI" id="CHEBI:58332"/>
        <dbReference type="ChEBI" id="CHEBI:58608"/>
        <dbReference type="EC" id="2.7.7.41"/>
    </reaction>
</comment>
<evidence type="ECO:0000256" key="6">
    <source>
        <dbReference type="ARBA" id="ARBA00012487"/>
    </source>
</evidence>
<feature type="region of interest" description="Disordered" evidence="19">
    <location>
        <begin position="133"/>
        <end position="174"/>
    </location>
</feature>
<feature type="transmembrane region" description="Helical" evidence="20">
    <location>
        <begin position="239"/>
        <end position="272"/>
    </location>
</feature>
<feature type="transmembrane region" description="Helical" evidence="20">
    <location>
        <begin position="339"/>
        <end position="358"/>
    </location>
</feature>
<evidence type="ECO:0000256" key="14">
    <source>
        <dbReference type="ARBA" id="ARBA00023098"/>
    </source>
</evidence>
<evidence type="ECO:0000256" key="8">
    <source>
        <dbReference type="ARBA" id="ARBA00022475"/>
    </source>
</evidence>
<gene>
    <name evidence="21" type="ORF">JOF48_000145</name>
</gene>
<comment type="pathway">
    <text evidence="4">Lipid metabolism.</text>
</comment>
<evidence type="ECO:0000256" key="7">
    <source>
        <dbReference type="ARBA" id="ARBA00019373"/>
    </source>
</evidence>
<evidence type="ECO:0000256" key="9">
    <source>
        <dbReference type="ARBA" id="ARBA00022516"/>
    </source>
</evidence>
<dbReference type="Pfam" id="PF01148">
    <property type="entry name" value="CTP_transf_1"/>
    <property type="match status" value="1"/>
</dbReference>
<dbReference type="EMBL" id="JAGIOI010000001">
    <property type="protein sequence ID" value="MBP2411346.1"/>
    <property type="molecule type" value="Genomic_DNA"/>
</dbReference>
<evidence type="ECO:0000256" key="11">
    <source>
        <dbReference type="ARBA" id="ARBA00022692"/>
    </source>
</evidence>
<comment type="caution">
    <text evidence="21">The sequence shown here is derived from an EMBL/GenBank/DDBJ whole genome shotgun (WGS) entry which is preliminary data.</text>
</comment>
<evidence type="ECO:0000256" key="18">
    <source>
        <dbReference type="RuleBase" id="RU003938"/>
    </source>
</evidence>
<dbReference type="PROSITE" id="PS01315">
    <property type="entry name" value="CDS"/>
    <property type="match status" value="1"/>
</dbReference>
<feature type="transmembrane region" description="Helical" evidence="20">
    <location>
        <begin position="378"/>
        <end position="399"/>
    </location>
</feature>
<proteinExistence type="inferred from homology"/>
<keyword evidence="8" id="KW-1003">Cell membrane</keyword>
<evidence type="ECO:0000256" key="15">
    <source>
        <dbReference type="ARBA" id="ARBA00023136"/>
    </source>
</evidence>
<evidence type="ECO:0000256" key="10">
    <source>
        <dbReference type="ARBA" id="ARBA00022679"/>
    </source>
</evidence>
<dbReference type="GO" id="GO:0004605">
    <property type="term" value="F:phosphatidate cytidylyltransferase activity"/>
    <property type="evidence" value="ECO:0007669"/>
    <property type="project" value="UniProtKB-EC"/>
</dbReference>
<evidence type="ECO:0000256" key="5">
    <source>
        <dbReference type="ARBA" id="ARBA00010185"/>
    </source>
</evidence>
<evidence type="ECO:0000256" key="16">
    <source>
        <dbReference type="ARBA" id="ARBA00023209"/>
    </source>
</evidence>
<dbReference type="InterPro" id="IPR000374">
    <property type="entry name" value="PC_trans"/>
</dbReference>
<organism evidence="21 22">
    <name type="scientific">Arthrobacter stackebrandtii</name>
    <dbReference type="NCBI Taxonomy" id="272161"/>
    <lineage>
        <taxon>Bacteria</taxon>
        <taxon>Bacillati</taxon>
        <taxon>Actinomycetota</taxon>
        <taxon>Actinomycetes</taxon>
        <taxon>Micrococcales</taxon>
        <taxon>Micrococcaceae</taxon>
        <taxon>Arthrobacter</taxon>
    </lineage>
</organism>
<comment type="similarity">
    <text evidence="5 18">Belongs to the CDS family.</text>
</comment>
<evidence type="ECO:0000256" key="1">
    <source>
        <dbReference type="ARBA" id="ARBA00001698"/>
    </source>
</evidence>
<keyword evidence="12 18" id="KW-0548">Nucleotidyltransferase</keyword>
<feature type="transmembrane region" description="Helical" evidence="20">
    <location>
        <begin position="445"/>
        <end position="464"/>
    </location>
</feature>
<evidence type="ECO:0000313" key="22">
    <source>
        <dbReference type="Proteomes" id="UP000711614"/>
    </source>
</evidence>
<evidence type="ECO:0000256" key="13">
    <source>
        <dbReference type="ARBA" id="ARBA00022989"/>
    </source>
</evidence>
<evidence type="ECO:0000256" key="3">
    <source>
        <dbReference type="ARBA" id="ARBA00005119"/>
    </source>
</evidence>
<feature type="transmembrane region" description="Helical" evidence="20">
    <location>
        <begin position="311"/>
        <end position="327"/>
    </location>
</feature>
<keyword evidence="14" id="KW-0443">Lipid metabolism</keyword>
<reference evidence="21 22" key="1">
    <citation type="submission" date="2021-03" db="EMBL/GenBank/DDBJ databases">
        <title>Sequencing the genomes of 1000 actinobacteria strains.</title>
        <authorList>
            <person name="Klenk H.-P."/>
        </authorList>
    </citation>
    <scope>NUCLEOTIDE SEQUENCE [LARGE SCALE GENOMIC DNA]</scope>
    <source>
        <strain evidence="21 22">DSM 16005</strain>
    </source>
</reference>
<dbReference type="Proteomes" id="UP000711614">
    <property type="component" value="Unassembled WGS sequence"/>
</dbReference>
<comment type="subcellular location">
    <subcellularLocation>
        <location evidence="2">Cell membrane</location>
        <topology evidence="2">Multi-pass membrane protein</topology>
    </subcellularLocation>
</comment>
<feature type="compositionally biased region" description="Low complexity" evidence="19">
    <location>
        <begin position="74"/>
        <end position="95"/>
    </location>
</feature>
<evidence type="ECO:0000256" key="2">
    <source>
        <dbReference type="ARBA" id="ARBA00004651"/>
    </source>
</evidence>
<comment type="pathway">
    <text evidence="3 18">Phospholipid metabolism; CDP-diacylglycerol biosynthesis; CDP-diacylglycerol from sn-glycerol 3-phosphate: step 3/3.</text>
</comment>
<keyword evidence="11 18" id="KW-0812">Transmembrane</keyword>
<keyword evidence="22" id="KW-1185">Reference proteome</keyword>
<evidence type="ECO:0000256" key="19">
    <source>
        <dbReference type="SAM" id="MobiDB-lite"/>
    </source>
</evidence>
<evidence type="ECO:0000256" key="20">
    <source>
        <dbReference type="SAM" id="Phobius"/>
    </source>
</evidence>
<keyword evidence="10 18" id="KW-0808">Transferase</keyword>
<keyword evidence="15 20" id="KW-0472">Membrane</keyword>
<protein>
    <recommendedName>
        <fullName evidence="7 18">Phosphatidate cytidylyltransferase</fullName>
        <ecNumber evidence="6 18">2.7.7.41</ecNumber>
    </recommendedName>
</protein>
<dbReference type="PANTHER" id="PTHR46382:SF1">
    <property type="entry name" value="PHOSPHATIDATE CYTIDYLYLTRANSFERASE"/>
    <property type="match status" value="1"/>
</dbReference>